<gene>
    <name evidence="2" type="ORF">D7X96_39130</name>
</gene>
<dbReference type="Pfam" id="PF01527">
    <property type="entry name" value="HTH_Tnp_1"/>
    <property type="match status" value="1"/>
</dbReference>
<evidence type="ECO:0000256" key="1">
    <source>
        <dbReference type="SAM" id="Coils"/>
    </source>
</evidence>
<dbReference type="Proteomes" id="UP000282656">
    <property type="component" value="Unassembled WGS sequence"/>
</dbReference>
<accession>A0A3A8PMT6</accession>
<dbReference type="GO" id="GO:0006313">
    <property type="term" value="P:DNA transposition"/>
    <property type="evidence" value="ECO:0007669"/>
    <property type="project" value="InterPro"/>
</dbReference>
<comment type="caution">
    <text evidence="2">The sequence shown here is derived from an EMBL/GenBank/DDBJ whole genome shotgun (WGS) entry which is preliminary data.</text>
</comment>
<organism evidence="2 3">
    <name type="scientific">Corallococcus interemptor</name>
    <dbReference type="NCBI Taxonomy" id="2316720"/>
    <lineage>
        <taxon>Bacteria</taxon>
        <taxon>Pseudomonadati</taxon>
        <taxon>Myxococcota</taxon>
        <taxon>Myxococcia</taxon>
        <taxon>Myxococcales</taxon>
        <taxon>Cystobacterineae</taxon>
        <taxon>Myxococcaceae</taxon>
        <taxon>Corallococcus</taxon>
    </lineage>
</organism>
<dbReference type="EMBL" id="RAWM01000281">
    <property type="protein sequence ID" value="RKH56540.1"/>
    <property type="molecule type" value="Genomic_DNA"/>
</dbReference>
<evidence type="ECO:0000313" key="2">
    <source>
        <dbReference type="EMBL" id="RKH56540.1"/>
    </source>
</evidence>
<dbReference type="GO" id="GO:0004803">
    <property type="term" value="F:transposase activity"/>
    <property type="evidence" value="ECO:0007669"/>
    <property type="project" value="InterPro"/>
</dbReference>
<feature type="coiled-coil region" evidence="1">
    <location>
        <begin position="134"/>
        <end position="168"/>
    </location>
</feature>
<dbReference type="InterPro" id="IPR009057">
    <property type="entry name" value="Homeodomain-like_sf"/>
</dbReference>
<dbReference type="GO" id="GO:0003677">
    <property type="term" value="F:DNA binding"/>
    <property type="evidence" value="ECO:0007669"/>
    <property type="project" value="InterPro"/>
</dbReference>
<protein>
    <recommendedName>
        <fullName evidence="4">Transposase</fullName>
    </recommendedName>
</protein>
<reference evidence="3" key="1">
    <citation type="submission" date="2018-09" db="EMBL/GenBank/DDBJ databases">
        <authorList>
            <person name="Livingstone P.G."/>
            <person name="Whitworth D.E."/>
        </authorList>
    </citation>
    <scope>NUCLEOTIDE SEQUENCE [LARGE SCALE GENOMIC DNA]</scope>
    <source>
        <strain evidence="3">AB047A</strain>
    </source>
</reference>
<proteinExistence type="predicted"/>
<name>A0A3A8PMT6_9BACT</name>
<evidence type="ECO:0000313" key="3">
    <source>
        <dbReference type="Proteomes" id="UP000282656"/>
    </source>
</evidence>
<keyword evidence="1" id="KW-0175">Coiled coil</keyword>
<dbReference type="InterPro" id="IPR002514">
    <property type="entry name" value="Transposase_8"/>
</dbReference>
<sequence>MTTLSGASRKTTVPYTDAFKSQMVKRMLGPPAMTATELSKQVGVTQPTLSMWLREARRVAAAMPDEKPVPAAPKKWTAQQKLRVVAAAHGLEDEALGALLRREGLHEGELRAWRDAAAGALEPGAEAAASGPLTAGQRRRLAASEKRVKELERELHRKEKALAEAGALLFLEKKLQAMGWDEGRRGGEDDAPDEPSEK</sequence>
<dbReference type="SUPFAM" id="SSF46689">
    <property type="entry name" value="Homeodomain-like"/>
    <property type="match status" value="1"/>
</dbReference>
<evidence type="ECO:0008006" key="4">
    <source>
        <dbReference type="Google" id="ProtNLM"/>
    </source>
</evidence>
<keyword evidence="3" id="KW-1185">Reference proteome</keyword>
<dbReference type="AlphaFoldDB" id="A0A3A8PMT6"/>